<dbReference type="InterPro" id="IPR022606">
    <property type="entry name" value="DUF2914"/>
</dbReference>
<evidence type="ECO:0000313" key="4">
    <source>
        <dbReference type="Proteomes" id="UP001209681"/>
    </source>
</evidence>
<protein>
    <submittedName>
        <fullName evidence="3">DUF2914 domain-containing protein</fullName>
    </submittedName>
</protein>
<feature type="signal peptide" evidence="1">
    <location>
        <begin position="1"/>
        <end position="26"/>
    </location>
</feature>
<keyword evidence="4" id="KW-1185">Reference proteome</keyword>
<evidence type="ECO:0000313" key="3">
    <source>
        <dbReference type="EMBL" id="MCW7752945.1"/>
    </source>
</evidence>
<feature type="domain" description="DUF2914" evidence="2">
    <location>
        <begin position="73"/>
        <end position="134"/>
    </location>
</feature>
<keyword evidence="1" id="KW-0732">Signal</keyword>
<dbReference type="RefSeq" id="WP_265423804.1">
    <property type="nucleotide sequence ID" value="NZ_JAPFPW010000002.1"/>
</dbReference>
<dbReference type="Proteomes" id="UP001209681">
    <property type="component" value="Unassembled WGS sequence"/>
</dbReference>
<reference evidence="3 4" key="1">
    <citation type="submission" date="2022-11" db="EMBL/GenBank/DDBJ databases">
        <title>Desulfobotulus tamanensis H1 sp. nov. - anaerobic, alkaliphilic, sulphate reducing bacterium isolated from terrestrial mud volcano.</title>
        <authorList>
            <person name="Frolova A."/>
            <person name="Merkel A.Y."/>
            <person name="Slobodkin A.I."/>
        </authorList>
    </citation>
    <scope>NUCLEOTIDE SEQUENCE [LARGE SCALE GENOMIC DNA]</scope>
    <source>
        <strain evidence="3 4">H1</strain>
    </source>
</reference>
<evidence type="ECO:0000256" key="1">
    <source>
        <dbReference type="SAM" id="SignalP"/>
    </source>
</evidence>
<comment type="caution">
    <text evidence="3">The sequence shown here is derived from an EMBL/GenBank/DDBJ whole genome shotgun (WGS) entry which is preliminary data.</text>
</comment>
<organism evidence="3 4">
    <name type="scientific">Desulfobotulus pelophilus</name>
    <dbReference type="NCBI Taxonomy" id="2823377"/>
    <lineage>
        <taxon>Bacteria</taxon>
        <taxon>Pseudomonadati</taxon>
        <taxon>Thermodesulfobacteriota</taxon>
        <taxon>Desulfobacteria</taxon>
        <taxon>Desulfobacterales</taxon>
        <taxon>Desulfobacteraceae</taxon>
        <taxon>Desulfobotulus</taxon>
    </lineage>
</organism>
<accession>A0ABT3N659</accession>
<name>A0ABT3N659_9BACT</name>
<gene>
    <name evidence="3" type="ORF">OOT00_02985</name>
</gene>
<evidence type="ECO:0000259" key="2">
    <source>
        <dbReference type="Pfam" id="PF11141"/>
    </source>
</evidence>
<dbReference type="Pfam" id="PF11141">
    <property type="entry name" value="DUF2914"/>
    <property type="match status" value="1"/>
</dbReference>
<dbReference type="EMBL" id="JAPFPW010000002">
    <property type="protein sequence ID" value="MCW7752945.1"/>
    <property type="molecule type" value="Genomic_DNA"/>
</dbReference>
<proteinExistence type="predicted"/>
<sequence length="135" mass="14782">MKKCICIGTVAILVFFLSVLSVPAQGREPDFAIHRVVFAKGIENREPVGAAVVFAAGTPKVYCFIEALDIVKDTTLTVIWIHEGEEVHLTELPLSAGPRWRTRAEKTIRGFNGSWQVEIRDGTGSLVSAAGFRVE</sequence>
<feature type="chain" id="PRO_5046625462" evidence="1">
    <location>
        <begin position="27"/>
        <end position="135"/>
    </location>
</feature>